<dbReference type="PANTHER" id="PTHR31296">
    <property type="entry name" value="UPF0565 PROTEIN C2ORF69"/>
    <property type="match status" value="1"/>
</dbReference>
<keyword evidence="2" id="KW-1185">Reference proteome</keyword>
<dbReference type="InterPro" id="IPR018881">
    <property type="entry name" value="C2orf69_mit"/>
</dbReference>
<name>A0A445I6T4_GLYSO</name>
<accession>A0A445I6T4</accession>
<comment type="caution">
    <text evidence="1">The sequence shown here is derived from an EMBL/GenBank/DDBJ whole genome shotgun (WGS) entry which is preliminary data.</text>
</comment>
<dbReference type="AlphaFoldDB" id="A0A445I6T4"/>
<protein>
    <submittedName>
        <fullName evidence="1">Uncharacterized protein</fullName>
    </submittedName>
</protein>
<dbReference type="Pfam" id="PF10561">
    <property type="entry name" value="C2orf69"/>
    <property type="match status" value="1"/>
</dbReference>
<dbReference type="EMBL" id="QZWG01000011">
    <property type="protein sequence ID" value="RZB81743.1"/>
    <property type="molecule type" value="Genomic_DNA"/>
</dbReference>
<dbReference type="PANTHER" id="PTHR31296:SF1">
    <property type="entry name" value="MITOCHONDRIAL PROTEIN C2ORF69"/>
    <property type="match status" value="1"/>
</dbReference>
<gene>
    <name evidence="1" type="ORF">D0Y65_031129</name>
</gene>
<dbReference type="Proteomes" id="UP000289340">
    <property type="component" value="Chromosome 11"/>
</dbReference>
<evidence type="ECO:0000313" key="2">
    <source>
        <dbReference type="Proteomes" id="UP000289340"/>
    </source>
</evidence>
<proteinExistence type="predicted"/>
<evidence type="ECO:0000313" key="1">
    <source>
        <dbReference type="EMBL" id="RZB81743.1"/>
    </source>
</evidence>
<dbReference type="GO" id="GO:0005739">
    <property type="term" value="C:mitochondrion"/>
    <property type="evidence" value="ECO:0007669"/>
    <property type="project" value="TreeGrafter"/>
</dbReference>
<reference evidence="1 2" key="1">
    <citation type="submission" date="2018-09" db="EMBL/GenBank/DDBJ databases">
        <title>A high-quality reference genome of wild soybean provides a powerful tool to mine soybean genomes.</title>
        <authorList>
            <person name="Xie M."/>
            <person name="Chung C.Y.L."/>
            <person name="Li M.-W."/>
            <person name="Wong F.-L."/>
            <person name="Chan T.-F."/>
            <person name="Lam H.-M."/>
        </authorList>
    </citation>
    <scope>NUCLEOTIDE SEQUENCE [LARGE SCALE GENOMIC DNA]</scope>
    <source>
        <strain evidence="2">cv. W05</strain>
        <tissue evidence="1">Hypocotyl of etiolated seedlings</tissue>
    </source>
</reference>
<organism evidence="1 2">
    <name type="scientific">Glycine soja</name>
    <name type="common">Wild soybean</name>
    <dbReference type="NCBI Taxonomy" id="3848"/>
    <lineage>
        <taxon>Eukaryota</taxon>
        <taxon>Viridiplantae</taxon>
        <taxon>Streptophyta</taxon>
        <taxon>Embryophyta</taxon>
        <taxon>Tracheophyta</taxon>
        <taxon>Spermatophyta</taxon>
        <taxon>Magnoliopsida</taxon>
        <taxon>eudicotyledons</taxon>
        <taxon>Gunneridae</taxon>
        <taxon>Pentapetalae</taxon>
        <taxon>rosids</taxon>
        <taxon>fabids</taxon>
        <taxon>Fabales</taxon>
        <taxon>Fabaceae</taxon>
        <taxon>Papilionoideae</taxon>
        <taxon>50 kb inversion clade</taxon>
        <taxon>NPAAA clade</taxon>
        <taxon>indigoferoid/millettioid clade</taxon>
        <taxon>Phaseoleae</taxon>
        <taxon>Glycine</taxon>
        <taxon>Glycine subgen. Soja</taxon>
    </lineage>
</organism>
<sequence length="358" mass="39970">MERWSGVLRVPLHPNSRTFHRVGASLCLSPETRTLLVPKANAIFFCGDRVEGTGNPVIERLSNLQKLSEIIVSKFGSFTNAWVIEASAFNGPFAVYKDFIPSVNQYGEPSSYHPNGFPASTSTVSLLSNCLEEVRSVLPTPLHYMVQIATFFYDYNYCASGSYWAKKVILGTQVDTKSGLSPSCSFSRSKTFILGFSKGGAVLNQIVTELGFSDIGSNANSPDVGQLMGRKFAGSEEIYVVPKTKEDLLNSISEIHYVDVGLNSAGAYLTNHDVFERISKRLMQGASELRFILHGTPRQWSDKRRDWIRNEKDKMLRLLESEAPKSGGKFKVLERFYFTDKPPSMQMHFEIIESLDAS</sequence>